<evidence type="ECO:0000313" key="5">
    <source>
        <dbReference type="Proteomes" id="UP001242342"/>
    </source>
</evidence>
<comment type="caution">
    <text evidence="3">The sequence shown here is derived from an EMBL/GenBank/DDBJ whole genome shotgun (WGS) entry which is preliminary data.</text>
</comment>
<keyword evidence="5" id="KW-1185">Reference proteome</keyword>
<reference evidence="3 4" key="1">
    <citation type="journal article" date="2016" name="Nat. Commun.">
        <title>Microbial interactions lead to rapid micro-scale successions on model marine particles.</title>
        <authorList>
            <person name="Datta M.S."/>
            <person name="Sliwerska E."/>
            <person name="Gore J."/>
            <person name="Polz M.F."/>
            <person name="Cordero O.X."/>
        </authorList>
    </citation>
    <scope>NUCLEOTIDE SEQUENCE [LARGE SCALE GENOMIC DNA]</scope>
    <source>
        <strain evidence="3 4">4G03</strain>
    </source>
</reference>
<evidence type="ECO:0000313" key="2">
    <source>
        <dbReference type="EMBL" id="MDP2541587.1"/>
    </source>
</evidence>
<organism evidence="3 4">
    <name type="scientific">Tenacibaculum discolor</name>
    <dbReference type="NCBI Taxonomy" id="361581"/>
    <lineage>
        <taxon>Bacteria</taxon>
        <taxon>Pseudomonadati</taxon>
        <taxon>Bacteroidota</taxon>
        <taxon>Flavobacteriia</taxon>
        <taxon>Flavobacteriales</taxon>
        <taxon>Flavobacteriaceae</taxon>
        <taxon>Tenacibaculum</taxon>
    </lineage>
</organism>
<evidence type="ECO:0000256" key="1">
    <source>
        <dbReference type="SAM" id="Coils"/>
    </source>
</evidence>
<evidence type="ECO:0008006" key="6">
    <source>
        <dbReference type="Google" id="ProtNLM"/>
    </source>
</evidence>
<dbReference type="RefSeq" id="WP_099215613.1">
    <property type="nucleotide sequence ID" value="NZ_JAUYVU010000006.1"/>
</dbReference>
<sequence length="1706" mass="194659">METTNLKLREITTEYSKFNANQVLTETQLNTFIDYFDDQNRLSRLGLSGVGIACGFEVTPKFTIDKTAVSSIEITQGTAVTTDGDLVQFFDLIEENLQSKTFSFYKKFEDTDGNYDRFKNAQDNQYNLWELHSEEDESYAPLIEFPEIQKMAVLLYLEQYPNEDVLCNKLTCDNQGIEQINNLRVLLVSVEDLEAIAAKDTIFLKHNWYKLNNELPVVEAKRVVLNEKNTKKFSELKAQFDSVVKDTSISVDLIEGFDTIFSKFQKPSIATKIKSLFSFSSLAVPLDFQYRYDVIKDLVDTYNEIKELLLHINVNCCPNIGAFPKHIMLGNLKKETEYPELRHRFYKSTIVGHENENLQKIQLLIDRAIAISSNYIGKSKSKDVVITPSQAHTTLSEKAVPFYYNVSSQFLKRWDFNKTKNYRANQNLSYHKENLKNSAAIQKPLSYNIDKNDFYRIEGHQGKMYRDALAKILKLKKDNGLSFDVKTLSINATEQTININNYECEFEDLKMLLNAWRAEQNCILSEVSKTFSAFKLTDPKTNTVVDNVVNYKDKISVLEKEPIKEEIPLVKEYISRMDLLSKEASVKEDFAYKYDIRTKEYNKFLEEENIVKDSLTKEEDSIGFLIDRVIDENKYGSASDIIVELNKETEALKEKEVWKEEPTLSDFILTDLTETLVHTYILDTKIPLNIRDIDSLVLTSYKLTIAELCKRVKKLQAKYNSTSLELSTKQILGLLINQLSIVCCSGKKLETLLAEIDKRKKKILERIQLSEFVKQHPGLEHKAGVIPGGTFVMVYVNENAADKNTFDDVVLDVVFKNQPIISNTDTDFIKDDFLLSNDTFLEKEILYKNGGVINLWDKSSSIEFSFVDGSYFTLKNRLFFNQDVVLVGKTLAETVSNFTAFLNRTWFRAGVSKILSAEETTMYKDGSVGMRITIKDHLVPKDEYFLQIYNPVVLETKKRLYFDENEVIRENETLKNTVVADFSLPYMCCSDCAPVNFIIPKEPPFLSLPVSTICLKKETVIEPLIFIVRPIDGEVKAIAPEGVISGVFKDLEDEKWKIDVIKTDKSLLGKPMKFTVNDEPTDCELIVYPALELLVEVEQPIEYNEDKSKARVTYVLHWKDADFVEADFFNNIKYSWDFMGDGIRVEHTPINNKVFHNYTLPIDDINNEINPALEISLGPCSKEIPINPIKFDTLTPSELAIESSYCIDFTEEKTARIPFTNVNGTITIEGGAIKGVTIENNELVIDVATFENYDQIIEFLEDGQTTNARITIHEVKQISISERSESRFIWKDGQLFYEAAFEAILPEGVKPEGLKFNWSVNSIESETELFNPQLLVKEGVGNSYTIKLMITDGNGCFSKADFTKNIAFPEFTISLPNTTFCLSDKESYPVVVRPQFEGVQLTGGNVKFNEETKLWEFVPANSGLTDSGTVSMSLVGTFVTQTINLTATPQASFTYSFDPETRILSLTNTSEKGDKYVWVINGVEREPQVNRTTITEDLSNFDGDLVKVSLTVVSKCGENTSTEVIEIGKIQDKTCEEITKTEVENYYKLNKFSINDGGSGTNVNMVVVVPTNDAYKAIITDENNSYLTGENNNQLRGMFSKLLINTSKLLIEDVENRTLLTRYFRAEVRLLLNILHCQEKTVLELDENRGIILELLEVIDSAFISFKENQIKVANEAFLQFLEKFTTEIQAEYISKFINENLKQNV</sequence>
<dbReference type="EMBL" id="PDUU01000008">
    <property type="protein sequence ID" value="PHN97402.1"/>
    <property type="molecule type" value="Genomic_DNA"/>
</dbReference>
<dbReference type="EMBL" id="JAUYVU010000006">
    <property type="protein sequence ID" value="MDP2541587.1"/>
    <property type="molecule type" value="Genomic_DNA"/>
</dbReference>
<dbReference type="Proteomes" id="UP000222163">
    <property type="component" value="Unassembled WGS sequence"/>
</dbReference>
<accession>A0A2G1BTM8</accession>
<name>A0A2G1BTM8_9FLAO</name>
<reference evidence="2 5" key="3">
    <citation type="submission" date="2023-07" db="EMBL/GenBank/DDBJ databases">
        <title>Genome content predicts the carbon catabolic preferences of heterotrophic bacteria.</title>
        <authorList>
            <person name="Gralka M."/>
        </authorList>
    </citation>
    <scope>NUCLEOTIDE SEQUENCE [LARGE SCALE GENOMIC DNA]</scope>
    <source>
        <strain evidence="2 5">4G03</strain>
    </source>
</reference>
<evidence type="ECO:0000313" key="4">
    <source>
        <dbReference type="Proteomes" id="UP000222163"/>
    </source>
</evidence>
<proteinExistence type="predicted"/>
<reference evidence="3" key="2">
    <citation type="submission" date="2017-10" db="EMBL/GenBank/DDBJ databases">
        <authorList>
            <person name="Enke T.N."/>
            <person name="Cordero O.X."/>
        </authorList>
    </citation>
    <scope>NUCLEOTIDE SEQUENCE</scope>
    <source>
        <strain evidence="3">4G03</strain>
    </source>
</reference>
<keyword evidence="1" id="KW-0175">Coiled coil</keyword>
<feature type="coiled-coil region" evidence="1">
    <location>
        <begin position="698"/>
        <end position="725"/>
    </location>
</feature>
<dbReference type="Proteomes" id="UP001242342">
    <property type="component" value="Unassembled WGS sequence"/>
</dbReference>
<protein>
    <recommendedName>
        <fullName evidence="6">PKD domain-containing protein</fullName>
    </recommendedName>
</protein>
<gene>
    <name evidence="3" type="ORF">CSC81_10005</name>
    <name evidence="2" type="ORF">Q8W23_08895</name>
</gene>
<evidence type="ECO:0000313" key="3">
    <source>
        <dbReference type="EMBL" id="PHN97402.1"/>
    </source>
</evidence>